<proteinExistence type="predicted"/>
<protein>
    <submittedName>
        <fullName evidence="1">Uncharacterized protein</fullName>
    </submittedName>
</protein>
<evidence type="ECO:0000313" key="1">
    <source>
        <dbReference type="EMBL" id="QHU33784.1"/>
    </source>
</evidence>
<name>A0A6C0LW49_9ZZZZ</name>
<organism evidence="1">
    <name type="scientific">viral metagenome</name>
    <dbReference type="NCBI Taxonomy" id="1070528"/>
    <lineage>
        <taxon>unclassified sequences</taxon>
        <taxon>metagenomes</taxon>
        <taxon>organismal metagenomes</taxon>
    </lineage>
</organism>
<accession>A0A6C0LW49</accession>
<reference evidence="1" key="1">
    <citation type="journal article" date="2020" name="Nature">
        <title>Giant virus diversity and host interactions through global metagenomics.</title>
        <authorList>
            <person name="Schulz F."/>
            <person name="Roux S."/>
            <person name="Paez-Espino D."/>
            <person name="Jungbluth S."/>
            <person name="Walsh D.A."/>
            <person name="Denef V.J."/>
            <person name="McMahon K.D."/>
            <person name="Konstantinidis K.T."/>
            <person name="Eloe-Fadrosh E.A."/>
            <person name="Kyrpides N.C."/>
            <person name="Woyke T."/>
        </authorList>
    </citation>
    <scope>NUCLEOTIDE SEQUENCE</scope>
    <source>
        <strain evidence="1">GVMAG-S-1016704-121</strain>
    </source>
</reference>
<dbReference type="AlphaFoldDB" id="A0A6C0LW49"/>
<dbReference type="EMBL" id="MN740562">
    <property type="protein sequence ID" value="QHU33784.1"/>
    <property type="molecule type" value="Genomic_DNA"/>
</dbReference>
<sequence>MSSDYLYVCCQITPTILDHLIEYYKTTPFKRVYFAIPPFNMHYYDSKSEMMEHVKSTMSYYGIKYYFIDQPCYNGAVVSDIAKLISSFVPSLPITKNDFLIDKVEEKTALLYKYDIRTGTQISDKVYHSMWSSYRVNKEADWDHNPLKFKWSEYEQYWLEQFIDSHVGEIPPIAGPPPQTFMNILTDLYRETSNSPNWKCKIQWWQETVENVLIRNGKNAVNMNDGFNVNKVFGDSQILDTVMLNEENIRCMSRLSWQQNGRYFEWISKMVSEAFGYSGAKSDLVNLISVMLHESGMSTLSFNNDKIADVTRQDMVRYKMNVITDRTRKNLSLPFAMYHDFEFDDTLSIEYLRHIMKKNSMSSDHLTLFAQMPSEYALEKLCLNNPDATYLREFNDRLRDGVEQLSFGMPIEDDSCKNLSKVCNNIMINV</sequence>